<evidence type="ECO:0000313" key="1">
    <source>
        <dbReference type="Proteomes" id="UP000887565"/>
    </source>
</evidence>
<protein>
    <submittedName>
        <fullName evidence="2">Uncharacterized protein</fullName>
    </submittedName>
</protein>
<dbReference type="AlphaFoldDB" id="A0A915L9D3"/>
<dbReference type="WBParaSite" id="nRc.2.0.1.t47437-RA">
    <property type="protein sequence ID" value="nRc.2.0.1.t47437-RA"/>
    <property type="gene ID" value="nRc.2.0.1.g47437"/>
</dbReference>
<dbReference type="Proteomes" id="UP000887565">
    <property type="component" value="Unplaced"/>
</dbReference>
<organism evidence="1 2">
    <name type="scientific">Romanomermis culicivorax</name>
    <name type="common">Nematode worm</name>
    <dbReference type="NCBI Taxonomy" id="13658"/>
    <lineage>
        <taxon>Eukaryota</taxon>
        <taxon>Metazoa</taxon>
        <taxon>Ecdysozoa</taxon>
        <taxon>Nematoda</taxon>
        <taxon>Enoplea</taxon>
        <taxon>Dorylaimia</taxon>
        <taxon>Mermithida</taxon>
        <taxon>Mermithoidea</taxon>
        <taxon>Mermithidae</taxon>
        <taxon>Romanomermis</taxon>
    </lineage>
</organism>
<keyword evidence="1" id="KW-1185">Reference proteome</keyword>
<proteinExistence type="predicted"/>
<sequence length="84" mass="9078">MKANAYKCFIRERNVCTFTGFFGSKGIIKDEILVKTVDSDICQNSYETDMALQPGALYEALSGAEKGIGNAAKDTGKALEHLIG</sequence>
<reference evidence="2" key="1">
    <citation type="submission" date="2022-11" db="UniProtKB">
        <authorList>
            <consortium name="WormBaseParasite"/>
        </authorList>
    </citation>
    <scope>IDENTIFICATION</scope>
</reference>
<accession>A0A915L9D3</accession>
<name>A0A915L9D3_ROMCU</name>
<evidence type="ECO:0000313" key="2">
    <source>
        <dbReference type="WBParaSite" id="nRc.2.0.1.t47437-RA"/>
    </source>
</evidence>